<keyword evidence="1" id="KW-0472">Membrane</keyword>
<name>A0A814H8L1_9BILA</name>
<keyword evidence="1" id="KW-1133">Transmembrane helix</keyword>
<dbReference type="OrthoDB" id="449503at2759"/>
<evidence type="ECO:0000256" key="1">
    <source>
        <dbReference type="SAM" id="Phobius"/>
    </source>
</evidence>
<dbReference type="Pfam" id="PF02350">
    <property type="entry name" value="Epimerase_2"/>
    <property type="match status" value="1"/>
</dbReference>
<dbReference type="CDD" id="cd00761">
    <property type="entry name" value="Glyco_tranf_GTA_type"/>
    <property type="match status" value="1"/>
</dbReference>
<gene>
    <name evidence="3" type="ORF">OXX778_LOCUS16719</name>
</gene>
<comment type="caution">
    <text evidence="3">The sequence shown here is derived from an EMBL/GenBank/DDBJ whole genome shotgun (WGS) entry which is preliminary data.</text>
</comment>
<sequence length="706" mass="82502">MRFKNSCLYLSLYFCIFGVLILYLRKIILVSLGRVNLLPKIVIIIDSNYEAFAISHLVDELKRDEYQKQFKVLIIGNGKYQKMFKDYININLMYNDLENSSLFHKSFEKFTNEFKKLNKKSLVVVQGDTTIALAASLAASYLHIPLAHIQNGEIQRETNKKLINYLSRLFITPTKNSKQTLINQGICPSDIFINEKNYFNSSKKIAKIFQDFLSGILTRNKSCTTKFRQDLLARKVFSPKNITFNKLESYTTRKDKLLNRTKPRERLTMSEIFSLPSRYNITQKNYKEFSLTAIVSLYRRTGLVRRFLESFINQTHPPEIIWFVYFASPVAKELDIEIEEAKLWLNQTGKKVSLFVNKGDMQLKYFGRFQLALQVKTKYVVLFDDDCVPQNRFFEACMHTINTRDYNGILGTKGTPFAENYFYGPVSGSETITEIDVIGGSWFMESDWVKLMFRDEMLTWETAEDFQICANARKYADIRSFVMPVSKNDTSTNSFSIDYLNISYKGDTNGDVQIHRHNLRMKQYERGDRYVDSYLRNEKTLTIFAEEYYSARFLLQTFHKYINLPIEIAIAVHKKIDVSWNLEEMRNIRNFSFFNNFMIGNEFRSKISDLSQAAETLYQSDIVFQMTQSTALMIMGSFSSSASIGIVTAAKLLKIPIINFYYQKDVQQTHKRIIKTLSDVNILVNENEYIKYEEILVFEKFLQSIF</sequence>
<evidence type="ECO:0000313" key="3">
    <source>
        <dbReference type="EMBL" id="CAF1007398.1"/>
    </source>
</evidence>
<dbReference type="Proteomes" id="UP000663879">
    <property type="component" value="Unassembled WGS sequence"/>
</dbReference>
<dbReference type="PANTHER" id="PTHR43174:SF1">
    <property type="entry name" value="UDP-N-ACETYLGLUCOSAMINE 2-EPIMERASE"/>
    <property type="match status" value="1"/>
</dbReference>
<evidence type="ECO:0000313" key="4">
    <source>
        <dbReference type="Proteomes" id="UP000663879"/>
    </source>
</evidence>
<dbReference type="EMBL" id="CAJNOC010004041">
    <property type="protein sequence ID" value="CAF1007398.1"/>
    <property type="molecule type" value="Genomic_DNA"/>
</dbReference>
<dbReference type="SUPFAM" id="SSF53448">
    <property type="entry name" value="Nucleotide-diphospho-sugar transferases"/>
    <property type="match status" value="1"/>
</dbReference>
<dbReference type="PANTHER" id="PTHR43174">
    <property type="entry name" value="UDP-N-ACETYLGLUCOSAMINE 2-EPIMERASE"/>
    <property type="match status" value="1"/>
</dbReference>
<dbReference type="InterPro" id="IPR003331">
    <property type="entry name" value="UDP_GlcNAc_Epimerase_2_dom"/>
</dbReference>
<dbReference type="InterPro" id="IPR029767">
    <property type="entry name" value="WecB-like"/>
</dbReference>
<dbReference type="Gene3D" id="3.40.50.2000">
    <property type="entry name" value="Glycogen Phosphorylase B"/>
    <property type="match status" value="1"/>
</dbReference>
<proteinExistence type="predicted"/>
<feature type="domain" description="UDP-N-acetylglucosamine 2-epimerase" evidence="2">
    <location>
        <begin position="102"/>
        <end position="193"/>
    </location>
</feature>
<evidence type="ECO:0000259" key="2">
    <source>
        <dbReference type="Pfam" id="PF02350"/>
    </source>
</evidence>
<dbReference type="Gene3D" id="3.90.550.10">
    <property type="entry name" value="Spore Coat Polysaccharide Biosynthesis Protein SpsA, Chain A"/>
    <property type="match status" value="1"/>
</dbReference>
<organism evidence="3 4">
    <name type="scientific">Brachionus calyciflorus</name>
    <dbReference type="NCBI Taxonomy" id="104777"/>
    <lineage>
        <taxon>Eukaryota</taxon>
        <taxon>Metazoa</taxon>
        <taxon>Spiralia</taxon>
        <taxon>Gnathifera</taxon>
        <taxon>Rotifera</taxon>
        <taxon>Eurotatoria</taxon>
        <taxon>Monogononta</taxon>
        <taxon>Pseudotrocha</taxon>
        <taxon>Ploima</taxon>
        <taxon>Brachionidae</taxon>
        <taxon>Brachionus</taxon>
    </lineage>
</organism>
<keyword evidence="1" id="KW-0812">Transmembrane</keyword>
<protein>
    <recommendedName>
        <fullName evidence="2">UDP-N-acetylglucosamine 2-epimerase domain-containing protein</fullName>
    </recommendedName>
</protein>
<accession>A0A814H8L1</accession>
<feature type="transmembrane region" description="Helical" evidence="1">
    <location>
        <begin position="7"/>
        <end position="24"/>
    </location>
</feature>
<keyword evidence="4" id="KW-1185">Reference proteome</keyword>
<dbReference type="InterPro" id="IPR029044">
    <property type="entry name" value="Nucleotide-diphossugar_trans"/>
</dbReference>
<dbReference type="AlphaFoldDB" id="A0A814H8L1"/>
<dbReference type="SUPFAM" id="SSF53756">
    <property type="entry name" value="UDP-Glycosyltransferase/glycogen phosphorylase"/>
    <property type="match status" value="1"/>
</dbReference>
<reference evidence="3" key="1">
    <citation type="submission" date="2021-02" db="EMBL/GenBank/DDBJ databases">
        <authorList>
            <person name="Nowell W R."/>
        </authorList>
    </citation>
    <scope>NUCLEOTIDE SEQUENCE</scope>
    <source>
        <strain evidence="3">Ploen Becks lab</strain>
    </source>
</reference>